<evidence type="ECO:0000313" key="3">
    <source>
        <dbReference type="EMBL" id="KAG0280576.1"/>
    </source>
</evidence>
<feature type="compositionally biased region" description="Gly residues" evidence="1">
    <location>
        <begin position="282"/>
        <end position="292"/>
    </location>
</feature>
<comment type="caution">
    <text evidence="3">The sequence shown here is derived from an EMBL/GenBank/DDBJ whole genome shotgun (WGS) entry which is preliminary data.</text>
</comment>
<feature type="region of interest" description="Disordered" evidence="1">
    <location>
        <begin position="266"/>
        <end position="294"/>
    </location>
</feature>
<dbReference type="EMBL" id="JAAAIM010001255">
    <property type="protein sequence ID" value="KAG0280576.1"/>
    <property type="molecule type" value="Genomic_DNA"/>
</dbReference>
<dbReference type="Proteomes" id="UP001194696">
    <property type="component" value="Unassembled WGS sequence"/>
</dbReference>
<evidence type="ECO:0000313" key="4">
    <source>
        <dbReference type="Proteomes" id="UP001194696"/>
    </source>
</evidence>
<keyword evidence="2" id="KW-0472">Membrane</keyword>
<sequence>MNAQGVFTMFGWNQDLYDNDSEVTPFGLRYDPAGKMDAKYDYKGPGAWMNMTVDRAHELTRSSTLHSLGYVNNELVHVLLNKAGNGINLAKVDEATKTLTSVGKWSMNSTIYGNIRGMVIGNNHLYTFGDPLSYFDGSPYLTGFPLVTISPTTPIGQIYNTSQVYQARSCSAVYLYYYQNVLTLMCGLYSSSSSSSSFYKITDPDTASSTGPPTNFTSEITYMDYFVPLGDGTGLTSFVLMQQYGKLKVFANDKGFRYTETVDKASITDPVGENPNPNSPSGGSGSGSGSGFLGDDSSSSTGAIIGAILGVLFVVALIAWFVKRTHGTKIIYAPSTAAHNPFPEFPPVNNYAYPQQLGSDGGPVYHDPSGQDPAPSYPLRQNTPTTLLPMAPITPVPPQQLQSMQDQMQALQFSSHPRPNFVTTAHGEESEASNTISANTAGSFLGAAGPSTAPWQPTLFVPPAQLAGSVGTSTLSTGYSPATATAFSSATTHSPQGPQEIVSEYSVASPTFSAFTPLSPNPSILPPYSPMP</sequence>
<accession>A0ABQ7JMC9</accession>
<evidence type="ECO:0000256" key="1">
    <source>
        <dbReference type="SAM" id="MobiDB-lite"/>
    </source>
</evidence>
<proteinExistence type="predicted"/>
<organism evidence="3 4">
    <name type="scientific">Linnemannia gamsii</name>
    <dbReference type="NCBI Taxonomy" id="64522"/>
    <lineage>
        <taxon>Eukaryota</taxon>
        <taxon>Fungi</taxon>
        <taxon>Fungi incertae sedis</taxon>
        <taxon>Mucoromycota</taxon>
        <taxon>Mortierellomycotina</taxon>
        <taxon>Mortierellomycetes</taxon>
        <taxon>Mortierellales</taxon>
        <taxon>Mortierellaceae</taxon>
        <taxon>Linnemannia</taxon>
    </lineage>
</organism>
<protein>
    <recommendedName>
        <fullName evidence="5">Peptidase A1 domain-containing protein</fullName>
    </recommendedName>
</protein>
<keyword evidence="2" id="KW-0812">Transmembrane</keyword>
<evidence type="ECO:0000256" key="2">
    <source>
        <dbReference type="SAM" id="Phobius"/>
    </source>
</evidence>
<keyword evidence="2" id="KW-1133">Transmembrane helix</keyword>
<feature type="transmembrane region" description="Helical" evidence="2">
    <location>
        <begin position="302"/>
        <end position="322"/>
    </location>
</feature>
<name>A0ABQ7JMC9_9FUNG</name>
<reference evidence="3 4" key="1">
    <citation type="journal article" date="2020" name="Fungal Divers.">
        <title>Resolving the Mortierellaceae phylogeny through synthesis of multi-gene phylogenetics and phylogenomics.</title>
        <authorList>
            <person name="Vandepol N."/>
            <person name="Liber J."/>
            <person name="Desiro A."/>
            <person name="Na H."/>
            <person name="Kennedy M."/>
            <person name="Barry K."/>
            <person name="Grigoriev I.V."/>
            <person name="Miller A.N."/>
            <person name="O'Donnell K."/>
            <person name="Stajich J.E."/>
            <person name="Bonito G."/>
        </authorList>
    </citation>
    <scope>NUCLEOTIDE SEQUENCE [LARGE SCALE GENOMIC DNA]</scope>
    <source>
        <strain evidence="3 4">AD045</strain>
    </source>
</reference>
<evidence type="ECO:0008006" key="5">
    <source>
        <dbReference type="Google" id="ProtNLM"/>
    </source>
</evidence>
<keyword evidence="4" id="KW-1185">Reference proteome</keyword>
<gene>
    <name evidence="3" type="ORF">BGZ96_001516</name>
</gene>